<gene>
    <name evidence="1" type="ORF">POPTR_010G139900</name>
</gene>
<dbReference type="Gene3D" id="1.20.120.990">
    <property type="entry name" value="Glycosyltransferase family 88, C-terminal domain"/>
    <property type="match status" value="1"/>
</dbReference>
<dbReference type="AlphaFoldDB" id="B9HWW0"/>
<evidence type="ECO:0008006" key="3">
    <source>
        <dbReference type="Google" id="ProtNLM"/>
    </source>
</evidence>
<dbReference type="EMBL" id="CM009299">
    <property type="protein sequence ID" value="PNT16425.1"/>
    <property type="molecule type" value="Genomic_DNA"/>
</dbReference>
<keyword evidence="2" id="KW-1185">Reference proteome</keyword>
<reference evidence="1 2" key="1">
    <citation type="journal article" date="2006" name="Science">
        <title>The genome of black cottonwood, Populus trichocarpa (Torr. &amp; Gray).</title>
        <authorList>
            <person name="Tuskan G.A."/>
            <person name="Difazio S."/>
            <person name="Jansson S."/>
            <person name="Bohlmann J."/>
            <person name="Grigoriev I."/>
            <person name="Hellsten U."/>
            <person name="Putnam N."/>
            <person name="Ralph S."/>
            <person name="Rombauts S."/>
            <person name="Salamov A."/>
            <person name="Schein J."/>
            <person name="Sterck L."/>
            <person name="Aerts A."/>
            <person name="Bhalerao R.R."/>
            <person name="Bhalerao R.P."/>
            <person name="Blaudez D."/>
            <person name="Boerjan W."/>
            <person name="Brun A."/>
            <person name="Brunner A."/>
            <person name="Busov V."/>
            <person name="Campbell M."/>
            <person name="Carlson J."/>
            <person name="Chalot M."/>
            <person name="Chapman J."/>
            <person name="Chen G.L."/>
            <person name="Cooper D."/>
            <person name="Coutinho P.M."/>
            <person name="Couturier J."/>
            <person name="Covert S."/>
            <person name="Cronk Q."/>
            <person name="Cunningham R."/>
            <person name="Davis J."/>
            <person name="Degroeve S."/>
            <person name="Dejardin A."/>
            <person name="Depamphilis C."/>
            <person name="Detter J."/>
            <person name="Dirks B."/>
            <person name="Dubchak I."/>
            <person name="Duplessis S."/>
            <person name="Ehlting J."/>
            <person name="Ellis B."/>
            <person name="Gendler K."/>
            <person name="Goodstein D."/>
            <person name="Gribskov M."/>
            <person name="Grimwood J."/>
            <person name="Groover A."/>
            <person name="Gunter L."/>
            <person name="Hamberger B."/>
            <person name="Heinze B."/>
            <person name="Helariutta Y."/>
            <person name="Henrissat B."/>
            <person name="Holligan D."/>
            <person name="Holt R."/>
            <person name="Huang W."/>
            <person name="Islam-Faridi N."/>
            <person name="Jones S."/>
            <person name="Jones-Rhoades M."/>
            <person name="Jorgensen R."/>
            <person name="Joshi C."/>
            <person name="Kangasjarvi J."/>
            <person name="Karlsson J."/>
            <person name="Kelleher C."/>
            <person name="Kirkpatrick R."/>
            <person name="Kirst M."/>
            <person name="Kohler A."/>
            <person name="Kalluri U."/>
            <person name="Larimer F."/>
            <person name="Leebens-Mack J."/>
            <person name="Leple J.C."/>
            <person name="Locascio P."/>
            <person name="Lou Y."/>
            <person name="Lucas S."/>
            <person name="Martin F."/>
            <person name="Montanini B."/>
            <person name="Napoli C."/>
            <person name="Nelson D.R."/>
            <person name="Nelson C."/>
            <person name="Nieminen K."/>
            <person name="Nilsson O."/>
            <person name="Pereda V."/>
            <person name="Peter G."/>
            <person name="Philippe R."/>
            <person name="Pilate G."/>
            <person name="Poliakov A."/>
            <person name="Razumovskaya J."/>
            <person name="Richardson P."/>
            <person name="Rinaldi C."/>
            <person name="Ritland K."/>
            <person name="Rouze P."/>
            <person name="Ryaboy D."/>
            <person name="Schmutz J."/>
            <person name="Schrader J."/>
            <person name="Segerman B."/>
            <person name="Shin H."/>
            <person name="Siddiqui A."/>
            <person name="Sterky F."/>
            <person name="Terry A."/>
            <person name="Tsai C.J."/>
            <person name="Uberbacher E."/>
            <person name="Unneberg P."/>
            <person name="Vahala J."/>
            <person name="Wall K."/>
            <person name="Wessler S."/>
            <person name="Yang G."/>
            <person name="Yin T."/>
            <person name="Douglas C."/>
            <person name="Marra M."/>
            <person name="Sandberg G."/>
            <person name="Van de Peer Y."/>
            <person name="Rokhsar D."/>
        </authorList>
    </citation>
    <scope>NUCLEOTIDE SEQUENCE [LARGE SCALE GENOMIC DNA]</scope>
    <source>
        <strain evidence="2">cv. Nisqually</strain>
    </source>
</reference>
<dbReference type="HOGENOM" id="CLU_2817197_0_0_1"/>
<dbReference type="InParanoid" id="B9HWW0"/>
<proteinExistence type="predicted"/>
<name>B9HWW0_POPTR</name>
<evidence type="ECO:0000313" key="1">
    <source>
        <dbReference type="EMBL" id="PNT16425.1"/>
    </source>
</evidence>
<protein>
    <recommendedName>
        <fullName evidence="3">EF-hand domain-containing protein</fullName>
    </recommendedName>
</protein>
<accession>B9HWW0</accession>
<organism evidence="1 2">
    <name type="scientific">Populus trichocarpa</name>
    <name type="common">Western balsam poplar</name>
    <name type="synonym">Populus balsamifera subsp. trichocarpa</name>
    <dbReference type="NCBI Taxonomy" id="3694"/>
    <lineage>
        <taxon>Eukaryota</taxon>
        <taxon>Viridiplantae</taxon>
        <taxon>Streptophyta</taxon>
        <taxon>Embryophyta</taxon>
        <taxon>Tracheophyta</taxon>
        <taxon>Spermatophyta</taxon>
        <taxon>Magnoliopsida</taxon>
        <taxon>eudicotyledons</taxon>
        <taxon>Gunneridae</taxon>
        <taxon>Pentapetalae</taxon>
        <taxon>rosids</taxon>
        <taxon>fabids</taxon>
        <taxon>Malpighiales</taxon>
        <taxon>Salicaceae</taxon>
        <taxon>Saliceae</taxon>
        <taxon>Populus</taxon>
    </lineage>
</organism>
<evidence type="ECO:0000313" key="2">
    <source>
        <dbReference type="Proteomes" id="UP000006729"/>
    </source>
</evidence>
<dbReference type="Proteomes" id="UP000006729">
    <property type="component" value="Chromosome 10"/>
</dbReference>
<dbReference type="InterPro" id="IPR018247">
    <property type="entry name" value="EF_Hand_1_Ca_BS"/>
</dbReference>
<dbReference type="PROSITE" id="PS00018">
    <property type="entry name" value="EF_HAND_1"/>
    <property type="match status" value="1"/>
</dbReference>
<sequence>MNAFQDTDENKRISLEDLVDECKTFYIATHQFLVCLDYPAFSNPSRLARRSQDIWPTKTKSRWHCKT</sequence>